<keyword evidence="3" id="KW-1185">Reference proteome</keyword>
<dbReference type="Proteomes" id="UP001603013">
    <property type="component" value="Unassembled WGS sequence"/>
</dbReference>
<name>A0ABW6Y595_9ACTN</name>
<dbReference type="Pfam" id="PF13302">
    <property type="entry name" value="Acetyltransf_3"/>
    <property type="match status" value="1"/>
</dbReference>
<feature type="domain" description="N-acetyltransferase" evidence="1">
    <location>
        <begin position="18"/>
        <end position="174"/>
    </location>
</feature>
<dbReference type="InterPro" id="IPR016181">
    <property type="entry name" value="Acyl_CoA_acyltransferase"/>
</dbReference>
<dbReference type="SUPFAM" id="SSF55729">
    <property type="entry name" value="Acyl-CoA N-acyltransferases (Nat)"/>
    <property type="match status" value="1"/>
</dbReference>
<proteinExistence type="predicted"/>
<dbReference type="EC" id="2.3.-.-" evidence="2"/>
<dbReference type="InterPro" id="IPR000182">
    <property type="entry name" value="GNAT_dom"/>
</dbReference>
<comment type="caution">
    <text evidence="2">The sequence shown here is derived from an EMBL/GenBank/DDBJ whole genome shotgun (WGS) entry which is preliminary data.</text>
</comment>
<protein>
    <submittedName>
        <fullName evidence="2">GNAT family N-acetyltransferase</fullName>
        <ecNumber evidence="2">2.3.-.-</ecNumber>
    </submittedName>
</protein>
<reference evidence="2 3" key="1">
    <citation type="submission" date="2024-10" db="EMBL/GenBank/DDBJ databases">
        <title>The Natural Products Discovery Center: Release of the First 8490 Sequenced Strains for Exploring Actinobacteria Biosynthetic Diversity.</title>
        <authorList>
            <person name="Kalkreuter E."/>
            <person name="Kautsar S.A."/>
            <person name="Yang D."/>
            <person name="Bader C.D."/>
            <person name="Teijaro C.N."/>
            <person name="Fluegel L."/>
            <person name="Davis C.M."/>
            <person name="Simpson J.R."/>
            <person name="Lauterbach L."/>
            <person name="Steele A.D."/>
            <person name="Gui C."/>
            <person name="Meng S."/>
            <person name="Li G."/>
            <person name="Viehrig K."/>
            <person name="Ye F."/>
            <person name="Su P."/>
            <person name="Kiefer A.F."/>
            <person name="Nichols A."/>
            <person name="Cepeda A.J."/>
            <person name="Yan W."/>
            <person name="Fan B."/>
            <person name="Jiang Y."/>
            <person name="Adhikari A."/>
            <person name="Zheng C.-J."/>
            <person name="Schuster L."/>
            <person name="Cowan T.M."/>
            <person name="Smanski M.J."/>
            <person name="Chevrette M.G."/>
            <person name="De Carvalho L.P.S."/>
            <person name="Shen B."/>
        </authorList>
    </citation>
    <scope>NUCLEOTIDE SEQUENCE [LARGE SCALE GENOMIC DNA]</scope>
    <source>
        <strain evidence="2 3">NPDC015755</strain>
    </source>
</reference>
<dbReference type="CDD" id="cd04301">
    <property type="entry name" value="NAT_SF"/>
    <property type="match status" value="1"/>
</dbReference>
<organism evidence="2 3">
    <name type="scientific">Streptomyces lateritius</name>
    <dbReference type="NCBI Taxonomy" id="67313"/>
    <lineage>
        <taxon>Bacteria</taxon>
        <taxon>Bacillati</taxon>
        <taxon>Actinomycetota</taxon>
        <taxon>Actinomycetes</taxon>
        <taxon>Kitasatosporales</taxon>
        <taxon>Streptomycetaceae</taxon>
        <taxon>Streptomyces</taxon>
    </lineage>
</organism>
<dbReference type="PANTHER" id="PTHR43441">
    <property type="entry name" value="RIBOSOMAL-PROTEIN-SERINE ACETYLTRANSFERASE"/>
    <property type="match status" value="1"/>
</dbReference>
<evidence type="ECO:0000313" key="2">
    <source>
        <dbReference type="EMBL" id="MFF8274948.1"/>
    </source>
</evidence>
<evidence type="ECO:0000313" key="3">
    <source>
        <dbReference type="Proteomes" id="UP001603013"/>
    </source>
</evidence>
<gene>
    <name evidence="2" type="ORF">ACF05T_02340</name>
</gene>
<sequence length="175" mass="18421">METVRNPQAIVPLTTERLLLHPLGVVEAERIVAQEPGAGDRWAEGYPGEADVAVAGRVLDRAAAHGGPGAFGAYEIRLREDGVAVGGIGFHGPPDAERYVTVGYGLVPGVRGRGYATEALRALLAHARKQGIAGAKGDADLGNAASQRVMEAAGMRCTGEDERVRCYRMEFTPTA</sequence>
<dbReference type="PANTHER" id="PTHR43441:SF6">
    <property type="entry name" value="N-ACETYLTRANSFERASE DOMAIN-CONTAINING PROTEIN"/>
    <property type="match status" value="1"/>
</dbReference>
<accession>A0ABW6Y595</accession>
<dbReference type="RefSeq" id="WP_391932722.1">
    <property type="nucleotide sequence ID" value="NZ_JBIBSM010000001.1"/>
</dbReference>
<dbReference type="EMBL" id="JBIBSM010000001">
    <property type="protein sequence ID" value="MFF8274948.1"/>
    <property type="molecule type" value="Genomic_DNA"/>
</dbReference>
<evidence type="ECO:0000259" key="1">
    <source>
        <dbReference type="PROSITE" id="PS51186"/>
    </source>
</evidence>
<dbReference type="InterPro" id="IPR051908">
    <property type="entry name" value="Ribosomal_N-acetyltransferase"/>
</dbReference>
<keyword evidence="2" id="KW-0808">Transferase</keyword>
<dbReference type="Gene3D" id="3.40.630.30">
    <property type="match status" value="1"/>
</dbReference>
<keyword evidence="2" id="KW-0012">Acyltransferase</keyword>
<dbReference type="GO" id="GO:0016746">
    <property type="term" value="F:acyltransferase activity"/>
    <property type="evidence" value="ECO:0007669"/>
    <property type="project" value="UniProtKB-KW"/>
</dbReference>
<dbReference type="PROSITE" id="PS51186">
    <property type="entry name" value="GNAT"/>
    <property type="match status" value="1"/>
</dbReference>